<gene>
    <name evidence="1" type="ORF">ACFQMA_23190</name>
</gene>
<dbReference type="RefSeq" id="WP_274323780.1">
    <property type="nucleotide sequence ID" value="NZ_CP118158.1"/>
</dbReference>
<dbReference type="EMBL" id="JBHTAS010000001">
    <property type="protein sequence ID" value="MFC7142727.1"/>
    <property type="molecule type" value="Genomic_DNA"/>
</dbReference>
<evidence type="ECO:0000313" key="1">
    <source>
        <dbReference type="EMBL" id="MFC7142727.1"/>
    </source>
</evidence>
<evidence type="ECO:0000313" key="2">
    <source>
        <dbReference type="Proteomes" id="UP001596432"/>
    </source>
</evidence>
<dbReference type="AlphaFoldDB" id="A0ABD5YB31"/>
<reference evidence="1 2" key="1">
    <citation type="journal article" date="2019" name="Int. J. Syst. Evol. Microbiol.">
        <title>The Global Catalogue of Microorganisms (GCM) 10K type strain sequencing project: providing services to taxonomists for standard genome sequencing and annotation.</title>
        <authorList>
            <consortium name="The Broad Institute Genomics Platform"/>
            <consortium name="The Broad Institute Genome Sequencing Center for Infectious Disease"/>
            <person name="Wu L."/>
            <person name="Ma J."/>
        </authorList>
    </citation>
    <scope>NUCLEOTIDE SEQUENCE [LARGE SCALE GENOMIC DNA]</scope>
    <source>
        <strain evidence="1 2">XZYJT29</strain>
    </source>
</reference>
<protein>
    <submittedName>
        <fullName evidence="1">Uncharacterized protein</fullName>
    </submittedName>
</protein>
<sequence length="289" mass="33517">MTQQLSLEETTALLLDEHQKEYSNSIPPKALHKILYFAEKEFQKKHINAEIPLFWYMYGAVVKTSNSGVRVINTDHGQRIACDTEPSDITASDTAVQKGRRALSRSLDQYYDLGLDSLTDKMYREAPYDVQQTYRRLDKQLEVATDDEQTTLFGKKNREPTRESLCAFVEHFPLADYPEYEDDLYIWYRLMSAEIDSDDYDPNRAQKLAKMFWRLFCLELACRNNNGLTRQEIATEVDENSIRDAKQHLRSKFLELEREKARANASDSEEALKAAEAFVVPHLDVKIPV</sequence>
<organism evidence="1 2">
    <name type="scientific">Halosimplex aquaticum</name>
    <dbReference type="NCBI Taxonomy" id="3026162"/>
    <lineage>
        <taxon>Archaea</taxon>
        <taxon>Methanobacteriati</taxon>
        <taxon>Methanobacteriota</taxon>
        <taxon>Stenosarchaea group</taxon>
        <taxon>Halobacteria</taxon>
        <taxon>Halobacteriales</taxon>
        <taxon>Haloarculaceae</taxon>
        <taxon>Halosimplex</taxon>
    </lineage>
</organism>
<proteinExistence type="predicted"/>
<name>A0ABD5YB31_9EURY</name>
<keyword evidence="2" id="KW-1185">Reference proteome</keyword>
<accession>A0ABD5YB31</accession>
<comment type="caution">
    <text evidence="1">The sequence shown here is derived from an EMBL/GenBank/DDBJ whole genome shotgun (WGS) entry which is preliminary data.</text>
</comment>
<dbReference type="GeneID" id="78823076"/>
<dbReference type="Proteomes" id="UP001596432">
    <property type="component" value="Unassembled WGS sequence"/>
</dbReference>